<gene>
    <name evidence="4" type="ORF">CC78DRAFT_571274</name>
</gene>
<organism evidence="4 5">
    <name type="scientific">Lojkania enalia</name>
    <dbReference type="NCBI Taxonomy" id="147567"/>
    <lineage>
        <taxon>Eukaryota</taxon>
        <taxon>Fungi</taxon>
        <taxon>Dikarya</taxon>
        <taxon>Ascomycota</taxon>
        <taxon>Pezizomycotina</taxon>
        <taxon>Dothideomycetes</taxon>
        <taxon>Pleosporomycetidae</taxon>
        <taxon>Pleosporales</taxon>
        <taxon>Pleosporales incertae sedis</taxon>
        <taxon>Lojkania</taxon>
    </lineage>
</organism>
<accession>A0A9P4K310</accession>
<dbReference type="OrthoDB" id="10265871at2759"/>
<feature type="compositionally biased region" description="Acidic residues" evidence="1">
    <location>
        <begin position="927"/>
        <end position="937"/>
    </location>
</feature>
<dbReference type="Pfam" id="PF23544">
    <property type="entry name" value="AtuA_ferredoxin"/>
    <property type="match status" value="1"/>
</dbReference>
<sequence length="1176" mass="130012">MAPATRRPVRVAGASGGFSDRVRAISSLAKNEEVDVIVGDWLSELTMTMHGTGKIRNMEQMMKARTLEEKLDYAMFAENFLDCFLPAVPDLSEKGIKLAVNAGASDTEILAQLVDKKCKEMGYNLKIAWIEGDDVTGAVKGMMNKGEGFRSLMHNKSVQEWGLDPVCAQCYLGGLGIARALTEGADVVIAGRVSDASPIIGAAAWWHEWTSDMFDELAGSLILGHLLECSSYVAGGYCSDFRSLLAAGKHINIGFPICAIDHKGEGIMYKEKNTGGCMTVNSVTSQLLYEIQGPQYYNCDVTAQIEDIRIEQVGEDQVKVSGIKGLPPPPTTKVGLTGFAGWQAEYHVYLCGLHIEEKCKWTEEQVRYELGEETLKKFTTLKFMQNGVSPLDARNQDVATVDFRIFAQSKDRELLNMRNPTGFFRVSMVTFLQSCPGASLGNDMRQAEGKPYYEYHPSLLPQSALQQRVHCLWDAEGAKDGKKVIDMPLAPEFKEYDRQQPSYETTNPIPLDSFGPTVRLPLGSIVLGRSGDKCSDCNVGFFVRHADEWEWLRSFLTIDKIKELLGPEEYKGKPIDRFEMPYIRAVHFLLHDHLDRGYDACSTYDTLGKNCSIEHCELTSDVAFRLAPFHRGYPVIDKDARLGINFSFLVHRPTNPSPNMPSKERGTSTRGRKPAVKPKFTGRTSKEEREARERAQRERDHERKLEHDAEARLRQQANKAKNRGGKNDRGGTKSRGGYSGPLSGPFSLDRRRDNRPTISGSRATRIKSERDGDEDGGVHKSEGRAIRKEDGGDTSSEDDEMVEYPRKDIDLIEISSDENEDAGPSSKGSNHLGKLQPTLMPIRIGRREHQDRVFGINPESSAGPLNKAVQSGESSSSASGHSLAETVSRKSKAKAKDVEITGVRRPYKGMWQDVDEADVQIKAEPISNDEDEGEAEEVGAPMSGQSKAPEKQMPSSPEAEKKPKIRSKLSPGPGFVIQTDEDRAEWKRFQDGLLSVRNELGPEVLEPAKDAAGDVAMQEAGANDGRPRTVRDNNVYLFQFPPVMPDLLTPTVKNERSNSDNKDMNLDPPATAQKGPVVVKDDPSEHLLKPAEGLRVASGRVGKLRVYDSGRTTLDWGGTSFELSPGHRASFLQEVVTMNITPEKTRDVEDDGGEAVSFGRVKGKFVVTPDLKDMLG</sequence>
<feature type="region of interest" description="Disordered" evidence="1">
    <location>
        <begin position="1048"/>
        <end position="1077"/>
    </location>
</feature>
<dbReference type="InterPro" id="IPR010839">
    <property type="entry name" value="AtuA_N"/>
</dbReference>
<feature type="compositionally biased region" description="Basic and acidic residues" evidence="1">
    <location>
        <begin position="684"/>
        <end position="713"/>
    </location>
</feature>
<feature type="domain" description="Acyclic terpene utilisation N-terminal" evidence="2">
    <location>
        <begin position="9"/>
        <end position="470"/>
    </location>
</feature>
<dbReference type="InterPro" id="IPR056362">
    <property type="entry name" value="AtuA-like_ferredoxin_dom"/>
</dbReference>
<dbReference type="Proteomes" id="UP000800093">
    <property type="component" value="Unassembled WGS sequence"/>
</dbReference>
<proteinExistence type="predicted"/>
<feature type="compositionally biased region" description="Basic and acidic residues" evidence="1">
    <location>
        <begin position="1053"/>
        <end position="1065"/>
    </location>
</feature>
<dbReference type="AlphaFoldDB" id="A0A9P4K310"/>
<dbReference type="PANTHER" id="PTHR47585">
    <property type="match status" value="1"/>
</dbReference>
<evidence type="ECO:0000313" key="4">
    <source>
        <dbReference type="EMBL" id="KAF2260372.1"/>
    </source>
</evidence>
<dbReference type="EMBL" id="ML986683">
    <property type="protein sequence ID" value="KAF2260372.1"/>
    <property type="molecule type" value="Genomic_DNA"/>
</dbReference>
<evidence type="ECO:0000259" key="3">
    <source>
        <dbReference type="Pfam" id="PF23544"/>
    </source>
</evidence>
<evidence type="ECO:0000313" key="5">
    <source>
        <dbReference type="Proteomes" id="UP000800093"/>
    </source>
</evidence>
<feature type="compositionally biased region" description="Low complexity" evidence="1">
    <location>
        <begin position="871"/>
        <end position="885"/>
    </location>
</feature>
<dbReference type="InterPro" id="IPR007811">
    <property type="entry name" value="RPC4"/>
</dbReference>
<dbReference type="Pfam" id="PF05132">
    <property type="entry name" value="RNA_pol_Rpc4"/>
    <property type="match status" value="1"/>
</dbReference>
<evidence type="ECO:0000259" key="2">
    <source>
        <dbReference type="Pfam" id="PF07287"/>
    </source>
</evidence>
<evidence type="ECO:0000256" key="1">
    <source>
        <dbReference type="SAM" id="MobiDB-lite"/>
    </source>
</evidence>
<protein>
    <submittedName>
        <fullName evidence="4">DUF1446-domain-containing protein</fullName>
    </submittedName>
</protein>
<reference evidence="5" key="1">
    <citation type="journal article" date="2020" name="Stud. Mycol.">
        <title>101 Dothideomycetes genomes: A test case for predicting lifestyles and emergence of pathogens.</title>
        <authorList>
            <person name="Haridas S."/>
            <person name="Albert R."/>
            <person name="Binder M."/>
            <person name="Bloem J."/>
            <person name="LaButti K."/>
            <person name="Salamov A."/>
            <person name="Andreopoulos B."/>
            <person name="Baker S."/>
            <person name="Barry K."/>
            <person name="Bills G."/>
            <person name="Bluhm B."/>
            <person name="Cannon C."/>
            <person name="Castanera R."/>
            <person name="Culley D."/>
            <person name="Daum C."/>
            <person name="Ezra D."/>
            <person name="Gonzalez J."/>
            <person name="Henrissat B."/>
            <person name="Kuo A."/>
            <person name="Liang C."/>
            <person name="Lipzen A."/>
            <person name="Lutzoni F."/>
            <person name="Magnuson J."/>
            <person name="Mondo S."/>
            <person name="Nolan M."/>
            <person name="Ohm R."/>
            <person name="Pangilinan J."/>
            <person name="Park H.-J."/>
            <person name="Ramirez L."/>
            <person name="Alfaro M."/>
            <person name="Sun H."/>
            <person name="Tritt A."/>
            <person name="Yoshinaga Y."/>
            <person name="Zwiers L.-H."/>
            <person name="Turgeon B."/>
            <person name="Goodwin S."/>
            <person name="Spatafora J."/>
            <person name="Crous P."/>
            <person name="Grigoriev I."/>
        </authorList>
    </citation>
    <scope>NUCLEOTIDE SEQUENCE [LARGE SCALE GENOMIC DNA]</scope>
    <source>
        <strain evidence="5">CBS 304.66</strain>
    </source>
</reference>
<feature type="domain" description="AtuA-like ferredoxin-fold" evidence="3">
    <location>
        <begin position="521"/>
        <end position="612"/>
    </location>
</feature>
<dbReference type="GO" id="GO:0005666">
    <property type="term" value="C:RNA polymerase III complex"/>
    <property type="evidence" value="ECO:0007669"/>
    <property type="project" value="InterPro"/>
</dbReference>
<keyword evidence="5" id="KW-1185">Reference proteome</keyword>
<comment type="caution">
    <text evidence="4">The sequence shown here is derived from an EMBL/GenBank/DDBJ whole genome shotgun (WGS) entry which is preliminary data.</text>
</comment>
<name>A0A9P4K310_9PLEO</name>
<dbReference type="PANTHER" id="PTHR47585:SF2">
    <property type="entry name" value="DUF1446 DOMAIN PROTEIN (AFU_ORTHOLOGUE AFUA_6G11420)"/>
    <property type="match status" value="1"/>
</dbReference>
<feature type="compositionally biased region" description="Basic and acidic residues" evidence="1">
    <location>
        <begin position="766"/>
        <end position="791"/>
    </location>
</feature>
<dbReference type="GO" id="GO:0003677">
    <property type="term" value="F:DNA binding"/>
    <property type="evidence" value="ECO:0007669"/>
    <property type="project" value="InterPro"/>
</dbReference>
<feature type="region of interest" description="Disordered" evidence="1">
    <location>
        <begin position="650"/>
        <end position="982"/>
    </location>
</feature>
<dbReference type="GO" id="GO:0006383">
    <property type="term" value="P:transcription by RNA polymerase III"/>
    <property type="evidence" value="ECO:0007669"/>
    <property type="project" value="InterPro"/>
</dbReference>
<dbReference type="Pfam" id="PF07287">
    <property type="entry name" value="AtuA"/>
    <property type="match status" value="1"/>
</dbReference>